<keyword evidence="1" id="KW-0677">Repeat</keyword>
<organism evidence="3 4">
    <name type="scientific">Iris pallida</name>
    <name type="common">Sweet iris</name>
    <dbReference type="NCBI Taxonomy" id="29817"/>
    <lineage>
        <taxon>Eukaryota</taxon>
        <taxon>Viridiplantae</taxon>
        <taxon>Streptophyta</taxon>
        <taxon>Embryophyta</taxon>
        <taxon>Tracheophyta</taxon>
        <taxon>Spermatophyta</taxon>
        <taxon>Magnoliopsida</taxon>
        <taxon>Liliopsida</taxon>
        <taxon>Asparagales</taxon>
        <taxon>Iridaceae</taxon>
        <taxon>Iridoideae</taxon>
        <taxon>Irideae</taxon>
        <taxon>Iris</taxon>
    </lineage>
</organism>
<dbReference type="PANTHER" id="PTHR47926">
    <property type="entry name" value="PENTATRICOPEPTIDE REPEAT-CONTAINING PROTEIN"/>
    <property type="match status" value="1"/>
</dbReference>
<dbReference type="InterPro" id="IPR046960">
    <property type="entry name" value="PPR_At4g14850-like_plant"/>
</dbReference>
<evidence type="ECO:0000256" key="2">
    <source>
        <dbReference type="PROSITE-ProRule" id="PRU00708"/>
    </source>
</evidence>
<dbReference type="PANTHER" id="PTHR47926:SF459">
    <property type="entry name" value="PENTATRICOPEPTIDE REPEAT-CONTAINING PROTEIN"/>
    <property type="match status" value="1"/>
</dbReference>
<feature type="repeat" description="PPR" evidence="2">
    <location>
        <begin position="76"/>
        <end position="111"/>
    </location>
</feature>
<dbReference type="EMBL" id="JANAVB010021796">
    <property type="protein sequence ID" value="KAJ6825137.1"/>
    <property type="molecule type" value="Genomic_DNA"/>
</dbReference>
<reference evidence="3" key="2">
    <citation type="submission" date="2023-04" db="EMBL/GenBank/DDBJ databases">
        <authorList>
            <person name="Bruccoleri R.E."/>
            <person name="Oakeley E.J."/>
            <person name="Faust A.-M."/>
            <person name="Dessus-Babus S."/>
            <person name="Altorfer M."/>
            <person name="Burckhardt D."/>
            <person name="Oertli M."/>
            <person name="Naumann U."/>
            <person name="Petersen F."/>
            <person name="Wong J."/>
        </authorList>
    </citation>
    <scope>NUCLEOTIDE SEQUENCE</scope>
    <source>
        <strain evidence="3">GSM-AAB239-AS_SAM_17_03QT</strain>
        <tissue evidence="3">Leaf</tissue>
    </source>
</reference>
<keyword evidence="4" id="KW-1185">Reference proteome</keyword>
<dbReference type="FunFam" id="1.25.40.10:FF:000968">
    <property type="entry name" value="Pentatricopeptide repeat-containing protein, mitochondrial"/>
    <property type="match status" value="1"/>
</dbReference>
<dbReference type="Pfam" id="PF13041">
    <property type="entry name" value="PPR_2"/>
    <property type="match status" value="2"/>
</dbReference>
<accession>A0AAX6G9S0</accession>
<evidence type="ECO:0000313" key="3">
    <source>
        <dbReference type="EMBL" id="KAJ6825137.1"/>
    </source>
</evidence>
<evidence type="ECO:0000313" key="4">
    <source>
        <dbReference type="Proteomes" id="UP001140949"/>
    </source>
</evidence>
<dbReference type="PROSITE" id="PS51375">
    <property type="entry name" value="PPR"/>
    <property type="match status" value="4"/>
</dbReference>
<evidence type="ECO:0000256" key="1">
    <source>
        <dbReference type="ARBA" id="ARBA00022737"/>
    </source>
</evidence>
<dbReference type="Pfam" id="PF20431">
    <property type="entry name" value="E_motif"/>
    <property type="match status" value="1"/>
</dbReference>
<dbReference type="InterPro" id="IPR046848">
    <property type="entry name" value="E_motif"/>
</dbReference>
<feature type="repeat" description="PPR" evidence="2">
    <location>
        <begin position="377"/>
        <end position="411"/>
    </location>
</feature>
<comment type="caution">
    <text evidence="3">The sequence shown here is derived from an EMBL/GenBank/DDBJ whole genome shotgun (WGS) entry which is preliminary data.</text>
</comment>
<dbReference type="FunFam" id="1.25.40.10:FF:000073">
    <property type="entry name" value="Pentatricopeptide repeat-containing protein chloroplastic"/>
    <property type="match status" value="1"/>
</dbReference>
<dbReference type="Pfam" id="PF01535">
    <property type="entry name" value="PPR"/>
    <property type="match status" value="2"/>
</dbReference>
<dbReference type="AlphaFoldDB" id="A0AAX6G9S0"/>
<reference evidence="3" key="1">
    <citation type="journal article" date="2023" name="GigaByte">
        <title>Genome assembly of the bearded iris, Iris pallida Lam.</title>
        <authorList>
            <person name="Bruccoleri R.E."/>
            <person name="Oakeley E.J."/>
            <person name="Faust A.M.E."/>
            <person name="Altorfer M."/>
            <person name="Dessus-Babus S."/>
            <person name="Burckhardt D."/>
            <person name="Oertli M."/>
            <person name="Naumann U."/>
            <person name="Petersen F."/>
            <person name="Wong J."/>
        </authorList>
    </citation>
    <scope>NUCLEOTIDE SEQUENCE</scope>
    <source>
        <strain evidence="3">GSM-AAB239-AS_SAM_17_03QT</strain>
    </source>
</reference>
<dbReference type="NCBIfam" id="TIGR00756">
    <property type="entry name" value="PPR"/>
    <property type="match status" value="3"/>
</dbReference>
<sequence length="595" mass="65985">MEKLSLKSRILKLLQQPPNIPSTTKHLHQLHSLLIVRGGAVTEHLPLAAKLADLFADAGRPSLAYLVLKPFHRYPSPFLFNSLLSTIARRPDAAESAVSVYKHMVRDSIPPDKYTFPIVLKACSKFYGIGECRQLHGATLKMGFECDAFVCNALLYAYSVCGEFGCARELFDGMTVRDVVSWTGLISGYVKGGLFQEALELFRRMDVDPNAATLVTLLSVCGRLGELRVGARIHGSMLRRGLGAGLIAGNALLDMYAKCVRMEEAKRVFGGMAERDVVSWTSMMSCLAGCERARDAIQLFHGMMESGVEPDKVVLSAVLSACASLGALDSGRWVREYIDRKGLEWDAHIGTALVDMYAKCGCLDEAVATFHEMPYRNISSWNALIGGLAMHGCGNDALQYFDLMVREGIAPNEVTFVAVLSACSHSGLLVQGRRLFNSMTEFYHLKPRIEHYGCIIDLLGRAGLVAEAYKTVRAMPMRPDVLIWGALLSACKAQADVELSQQILNHLLDLEPCDSDSGVYVLLSNIFATNDRWRDVTRMRKLMRRKGIRKEPGSSVVEVNGKAHEFLVGEMDHPQKEEIWKMMYILAKHVQLDCR</sequence>
<dbReference type="FunFam" id="1.25.40.10:FF:000511">
    <property type="entry name" value="Pentatricopeptide repeat-containing protein"/>
    <property type="match status" value="1"/>
</dbReference>
<dbReference type="InterPro" id="IPR002885">
    <property type="entry name" value="PPR_rpt"/>
</dbReference>
<dbReference type="Gene3D" id="1.25.40.10">
    <property type="entry name" value="Tetratricopeptide repeat domain"/>
    <property type="match status" value="3"/>
</dbReference>
<name>A0AAX6G9S0_IRIPA</name>
<feature type="repeat" description="PPR" evidence="2">
    <location>
        <begin position="178"/>
        <end position="208"/>
    </location>
</feature>
<gene>
    <name evidence="3" type="ORF">M6B38_378730</name>
</gene>
<feature type="repeat" description="PPR" evidence="2">
    <location>
        <begin position="276"/>
        <end position="310"/>
    </location>
</feature>
<dbReference type="InterPro" id="IPR011990">
    <property type="entry name" value="TPR-like_helical_dom_sf"/>
</dbReference>
<dbReference type="Proteomes" id="UP001140949">
    <property type="component" value="Unassembled WGS sequence"/>
</dbReference>
<proteinExistence type="predicted"/>
<dbReference type="GO" id="GO:0003723">
    <property type="term" value="F:RNA binding"/>
    <property type="evidence" value="ECO:0007669"/>
    <property type="project" value="InterPro"/>
</dbReference>
<protein>
    <submittedName>
        <fullName evidence="3">WEB family protein</fullName>
    </submittedName>
</protein>
<dbReference type="GO" id="GO:0009451">
    <property type="term" value="P:RNA modification"/>
    <property type="evidence" value="ECO:0007669"/>
    <property type="project" value="InterPro"/>
</dbReference>